<gene>
    <name evidence="4" type="ORF">SEMRO_42_G025560.1</name>
</gene>
<dbReference type="AlphaFoldDB" id="A0A9N8DD90"/>
<name>A0A9N8DD90_9STRA</name>
<dbReference type="Proteomes" id="UP001153069">
    <property type="component" value="Unassembled WGS sequence"/>
</dbReference>
<evidence type="ECO:0000256" key="1">
    <source>
        <dbReference type="SAM" id="MobiDB-lite"/>
    </source>
</evidence>
<proteinExistence type="predicted"/>
<sequence>MNKVLLFAWFLASSSFSVPGSFVIAWVQHHGLVHRSRGLLFATPPWSAQDGSGQYYSTRLVVSNVIPQEEVTTLLQLMELSTTDLALPNRQDVMSVNIPLPDLPPGVTGRAAILEVLVTTQEQSDMDDDLRLEKEEEWKAAIGHYIDEVAFQEYNPELPLRQPVLLSIVTTTTCSSEQQQEKKDYSEQLVSMIQTQIQDYGLVEAVDCHHEYHHNPDQKDPSINTTTIQPTLHYQVDGAWVVDDDDHDNNKSDVWDTSSILVFDNLLSQDNLRQRLLDVVLGRIVEDDSTTEAWDDVQHGPDPKRWQEGGLVDLPTTTTTNDDDDGSTTTVPTSYGLTEDALDEICADAPPPLPMQQVECILQQLFPNFIVTRLPEAVLGASVTPLTANAPSFGQSFDYHIDADPFFAPPSPWTDVYGRYANRARGKPRFVSCLFYLNDEWKVDEWGAPTQCLDVATETPIDIAPQSGRMLLMDQDITHSVVAPTSAAGARPRYSLVWKLILHPKQRQQDMRQSLCQPNWPDATRIGSANE</sequence>
<feature type="region of interest" description="Disordered" evidence="1">
    <location>
        <begin position="511"/>
        <end position="531"/>
    </location>
</feature>
<dbReference type="Pfam" id="PF13640">
    <property type="entry name" value="2OG-FeII_Oxy_3"/>
    <property type="match status" value="1"/>
</dbReference>
<keyword evidence="5" id="KW-1185">Reference proteome</keyword>
<feature type="chain" id="PRO_5040326702" description="Prolyl 4-hydroxylase alpha subunit Fe(2+) 2OG dioxygenase domain-containing protein" evidence="2">
    <location>
        <begin position="18"/>
        <end position="531"/>
    </location>
</feature>
<dbReference type="Gene3D" id="2.60.120.620">
    <property type="entry name" value="q2cbj1_9rhob like domain"/>
    <property type="match status" value="1"/>
</dbReference>
<organism evidence="4 5">
    <name type="scientific">Seminavis robusta</name>
    <dbReference type="NCBI Taxonomy" id="568900"/>
    <lineage>
        <taxon>Eukaryota</taxon>
        <taxon>Sar</taxon>
        <taxon>Stramenopiles</taxon>
        <taxon>Ochrophyta</taxon>
        <taxon>Bacillariophyta</taxon>
        <taxon>Bacillariophyceae</taxon>
        <taxon>Bacillariophycidae</taxon>
        <taxon>Naviculales</taxon>
        <taxon>Naviculaceae</taxon>
        <taxon>Seminavis</taxon>
    </lineage>
</organism>
<dbReference type="EMBL" id="CAICTM010000042">
    <property type="protein sequence ID" value="CAB9498629.1"/>
    <property type="molecule type" value="Genomic_DNA"/>
</dbReference>
<protein>
    <recommendedName>
        <fullName evidence="3">Prolyl 4-hydroxylase alpha subunit Fe(2+) 2OG dioxygenase domain-containing protein</fullName>
    </recommendedName>
</protein>
<keyword evidence="2" id="KW-0732">Signal</keyword>
<feature type="domain" description="Prolyl 4-hydroxylase alpha subunit Fe(2+) 2OG dioxygenase" evidence="3">
    <location>
        <begin position="394"/>
        <end position="496"/>
    </location>
</feature>
<feature type="region of interest" description="Disordered" evidence="1">
    <location>
        <begin position="292"/>
        <end position="329"/>
    </location>
</feature>
<reference evidence="4" key="1">
    <citation type="submission" date="2020-06" db="EMBL/GenBank/DDBJ databases">
        <authorList>
            <consortium name="Plant Systems Biology data submission"/>
        </authorList>
    </citation>
    <scope>NUCLEOTIDE SEQUENCE</scope>
    <source>
        <strain evidence="4">D6</strain>
    </source>
</reference>
<feature type="signal peptide" evidence="2">
    <location>
        <begin position="1"/>
        <end position="17"/>
    </location>
</feature>
<feature type="compositionally biased region" description="Basic and acidic residues" evidence="1">
    <location>
        <begin position="296"/>
        <end position="307"/>
    </location>
</feature>
<dbReference type="InterPro" id="IPR044862">
    <property type="entry name" value="Pro_4_hyd_alph_FE2OG_OXY"/>
</dbReference>
<evidence type="ECO:0000259" key="3">
    <source>
        <dbReference type="Pfam" id="PF13640"/>
    </source>
</evidence>
<evidence type="ECO:0000256" key="2">
    <source>
        <dbReference type="SAM" id="SignalP"/>
    </source>
</evidence>
<evidence type="ECO:0000313" key="5">
    <source>
        <dbReference type="Proteomes" id="UP001153069"/>
    </source>
</evidence>
<comment type="caution">
    <text evidence="4">The sequence shown here is derived from an EMBL/GenBank/DDBJ whole genome shotgun (WGS) entry which is preliminary data.</text>
</comment>
<evidence type="ECO:0000313" key="4">
    <source>
        <dbReference type="EMBL" id="CAB9498629.1"/>
    </source>
</evidence>
<dbReference type="OrthoDB" id="5952526at2759"/>
<accession>A0A9N8DD90</accession>